<gene>
    <name evidence="1" type="ORF">DB30_04512</name>
</gene>
<name>A0A0C2D3P3_9BACT</name>
<dbReference type="EMBL" id="JMCC02000039">
    <property type="protein sequence ID" value="KIG16345.1"/>
    <property type="molecule type" value="Genomic_DNA"/>
</dbReference>
<evidence type="ECO:0000313" key="1">
    <source>
        <dbReference type="EMBL" id="KIG16345.1"/>
    </source>
</evidence>
<dbReference type="Proteomes" id="UP000031599">
    <property type="component" value="Unassembled WGS sequence"/>
</dbReference>
<proteinExistence type="predicted"/>
<accession>A0A0C2D3P3</accession>
<sequence>MTGADGCETEHYLSRHWQHSDWLETINVDVSTVDPGIQEDL</sequence>
<reference evidence="1 2" key="1">
    <citation type="submission" date="2014-12" db="EMBL/GenBank/DDBJ databases">
        <title>Genome assembly of Enhygromyxa salina DSM 15201.</title>
        <authorList>
            <person name="Sharma G."/>
            <person name="Subramanian S."/>
        </authorList>
    </citation>
    <scope>NUCLEOTIDE SEQUENCE [LARGE SCALE GENOMIC DNA]</scope>
    <source>
        <strain evidence="1 2">DSM 15201</strain>
    </source>
</reference>
<protein>
    <submittedName>
        <fullName evidence="1">Uncharacterized protein</fullName>
    </submittedName>
</protein>
<evidence type="ECO:0000313" key="2">
    <source>
        <dbReference type="Proteomes" id="UP000031599"/>
    </source>
</evidence>
<comment type="caution">
    <text evidence="1">The sequence shown here is derived from an EMBL/GenBank/DDBJ whole genome shotgun (WGS) entry which is preliminary data.</text>
</comment>
<organism evidence="1 2">
    <name type="scientific">Enhygromyxa salina</name>
    <dbReference type="NCBI Taxonomy" id="215803"/>
    <lineage>
        <taxon>Bacteria</taxon>
        <taxon>Pseudomonadati</taxon>
        <taxon>Myxococcota</taxon>
        <taxon>Polyangia</taxon>
        <taxon>Nannocystales</taxon>
        <taxon>Nannocystaceae</taxon>
        <taxon>Enhygromyxa</taxon>
    </lineage>
</organism>
<dbReference type="AlphaFoldDB" id="A0A0C2D3P3"/>